<evidence type="ECO:0000256" key="1">
    <source>
        <dbReference type="ARBA" id="ARBA00012513"/>
    </source>
</evidence>
<evidence type="ECO:0000313" key="10">
    <source>
        <dbReference type="EMBL" id="MEE2051154.1"/>
    </source>
</evidence>
<proteinExistence type="predicted"/>
<dbReference type="InterPro" id="IPR008271">
    <property type="entry name" value="Ser/Thr_kinase_AS"/>
</dbReference>
<feature type="domain" description="Protein kinase" evidence="9">
    <location>
        <begin position="11"/>
        <end position="284"/>
    </location>
</feature>
<evidence type="ECO:0000256" key="5">
    <source>
        <dbReference type="ARBA" id="ARBA00022777"/>
    </source>
</evidence>
<dbReference type="PANTHER" id="PTHR43289:SF6">
    <property type="entry name" value="SERINE_THREONINE-PROTEIN KINASE NEKL-3"/>
    <property type="match status" value="1"/>
</dbReference>
<feature type="compositionally biased region" description="Low complexity" evidence="8">
    <location>
        <begin position="285"/>
        <end position="299"/>
    </location>
</feature>
<accession>A0ABU7KPF1</accession>
<evidence type="ECO:0000259" key="9">
    <source>
        <dbReference type="PROSITE" id="PS50011"/>
    </source>
</evidence>
<dbReference type="Gene3D" id="1.10.510.10">
    <property type="entry name" value="Transferase(Phosphotransferase) domain 1"/>
    <property type="match status" value="1"/>
</dbReference>
<dbReference type="Pfam" id="PF00069">
    <property type="entry name" value="Pkinase"/>
    <property type="match status" value="1"/>
</dbReference>
<gene>
    <name evidence="10" type="ORF">Q8A49_11690</name>
</gene>
<dbReference type="SMART" id="SM00220">
    <property type="entry name" value="S_TKc"/>
    <property type="match status" value="1"/>
</dbReference>
<dbReference type="Gene3D" id="1.25.40.10">
    <property type="entry name" value="Tetratricopeptide repeat domain"/>
    <property type="match status" value="1"/>
</dbReference>
<dbReference type="PANTHER" id="PTHR43289">
    <property type="entry name" value="MITOGEN-ACTIVATED PROTEIN KINASE KINASE KINASE 20-RELATED"/>
    <property type="match status" value="1"/>
</dbReference>
<protein>
    <recommendedName>
        <fullName evidence="1">non-specific serine/threonine protein kinase</fullName>
        <ecNumber evidence="1">2.7.11.1</ecNumber>
    </recommendedName>
</protein>
<evidence type="ECO:0000256" key="2">
    <source>
        <dbReference type="ARBA" id="ARBA00022527"/>
    </source>
</evidence>
<dbReference type="EMBL" id="JAUUCC010000025">
    <property type="protein sequence ID" value="MEE2051154.1"/>
    <property type="molecule type" value="Genomic_DNA"/>
</dbReference>
<dbReference type="InterPro" id="IPR011990">
    <property type="entry name" value="TPR-like_helical_dom_sf"/>
</dbReference>
<keyword evidence="4 7" id="KW-0547">Nucleotide-binding</keyword>
<feature type="compositionally biased region" description="Basic and acidic residues" evidence="8">
    <location>
        <begin position="265"/>
        <end position="280"/>
    </location>
</feature>
<dbReference type="InterPro" id="IPR017441">
    <property type="entry name" value="Protein_kinase_ATP_BS"/>
</dbReference>
<dbReference type="PROSITE" id="PS00107">
    <property type="entry name" value="PROTEIN_KINASE_ATP"/>
    <property type="match status" value="1"/>
</dbReference>
<evidence type="ECO:0000256" key="4">
    <source>
        <dbReference type="ARBA" id="ARBA00022741"/>
    </source>
</evidence>
<evidence type="ECO:0000256" key="3">
    <source>
        <dbReference type="ARBA" id="ARBA00022679"/>
    </source>
</evidence>
<dbReference type="Gene3D" id="3.30.200.20">
    <property type="entry name" value="Phosphorylase Kinase, domain 1"/>
    <property type="match status" value="1"/>
</dbReference>
<dbReference type="RefSeq" id="WP_330158312.1">
    <property type="nucleotide sequence ID" value="NZ_BAAAJA010000027.1"/>
</dbReference>
<keyword evidence="3" id="KW-0808">Transferase</keyword>
<reference evidence="10 11" key="1">
    <citation type="submission" date="2023-07" db="EMBL/GenBank/DDBJ databases">
        <authorList>
            <person name="Girao M."/>
            <person name="Carvalho M.F."/>
        </authorList>
    </citation>
    <scope>NUCLEOTIDE SEQUENCE [LARGE SCALE GENOMIC DNA]</scope>
    <source>
        <strain evidence="10 11">66/93</strain>
    </source>
</reference>
<evidence type="ECO:0000256" key="8">
    <source>
        <dbReference type="SAM" id="MobiDB-lite"/>
    </source>
</evidence>
<sequence>MTGERVLGGRYRLLSLLGRGGMGEVWRAVDELLDRHVAVKLIRPGRAGSEEVSARFRREARITARLAGHPNVVILHDFGRDDTPGAPGSVYAVMELVSGRSLTAVLRESGPMPVPRAADLVSQAASGLGAAHAAGVVHRDVKPGNLMVVGEGSGGGTVKVLDFGIAAITAATQSRRITQTGQVIGTPLYMPPEQVRGEQVERSGDLYALGAILYQLLTGRPPFHSDNPLAVLRMHLVDTPVAAAELRPEVPAPLSELVASMLAKRPEDRPASAEDVRDRLAPFLPSSTGRPSRPRSLPGPVGPAPTPGTRPYTRAGTTRPETVGPEEPARLLALVEEARAPADTGQFAAAARELRGLLPRLRATFGPDHQDTLRARRQEAYLTGKSGEHRRAVVLLDSLLSDLLRVHGARHPETLAVRYYLATNAGRAGDHALAARVHEELVPDLVAVHGPGSERVLTTRLYLAFEVGEAGRPERAVELLEELVPDLTRRLGEDDAATLRALHYHAAYLGHAGRPAEAARRYHALLARYTRVHGAQSEATARIRAHLRQWQDRSRRPGGTPPL</sequence>
<feature type="binding site" evidence="7">
    <location>
        <position position="40"/>
    </location>
    <ligand>
        <name>ATP</name>
        <dbReference type="ChEBI" id="CHEBI:30616"/>
    </ligand>
</feature>
<dbReference type="CDD" id="cd14014">
    <property type="entry name" value="STKc_PknB_like"/>
    <property type="match status" value="1"/>
</dbReference>
<dbReference type="InterPro" id="IPR011009">
    <property type="entry name" value="Kinase-like_dom_sf"/>
</dbReference>
<dbReference type="SUPFAM" id="SSF56112">
    <property type="entry name" value="Protein kinase-like (PK-like)"/>
    <property type="match status" value="1"/>
</dbReference>
<dbReference type="PROSITE" id="PS50011">
    <property type="entry name" value="PROTEIN_KINASE_DOM"/>
    <property type="match status" value="1"/>
</dbReference>
<keyword evidence="6 7" id="KW-0067">ATP-binding</keyword>
<dbReference type="GO" id="GO:0016301">
    <property type="term" value="F:kinase activity"/>
    <property type="evidence" value="ECO:0007669"/>
    <property type="project" value="UniProtKB-KW"/>
</dbReference>
<evidence type="ECO:0000313" key="11">
    <source>
        <dbReference type="Proteomes" id="UP001348641"/>
    </source>
</evidence>
<organism evidence="10 11">
    <name type="scientific">Nocardiopsis tropica</name>
    <dbReference type="NCBI Taxonomy" id="109330"/>
    <lineage>
        <taxon>Bacteria</taxon>
        <taxon>Bacillati</taxon>
        <taxon>Actinomycetota</taxon>
        <taxon>Actinomycetes</taxon>
        <taxon>Streptosporangiales</taxon>
        <taxon>Nocardiopsidaceae</taxon>
        <taxon>Nocardiopsis</taxon>
    </lineage>
</organism>
<name>A0ABU7KPF1_9ACTN</name>
<dbReference type="PROSITE" id="PS00108">
    <property type="entry name" value="PROTEIN_KINASE_ST"/>
    <property type="match status" value="1"/>
</dbReference>
<keyword evidence="5 10" id="KW-0418">Kinase</keyword>
<dbReference type="InterPro" id="IPR000719">
    <property type="entry name" value="Prot_kinase_dom"/>
</dbReference>
<dbReference type="Proteomes" id="UP001348641">
    <property type="component" value="Unassembled WGS sequence"/>
</dbReference>
<keyword evidence="2" id="KW-0723">Serine/threonine-protein kinase</keyword>
<evidence type="ECO:0000256" key="7">
    <source>
        <dbReference type="PROSITE-ProRule" id="PRU10141"/>
    </source>
</evidence>
<feature type="region of interest" description="Disordered" evidence="8">
    <location>
        <begin position="265"/>
        <end position="324"/>
    </location>
</feature>
<evidence type="ECO:0000256" key="6">
    <source>
        <dbReference type="ARBA" id="ARBA00022840"/>
    </source>
</evidence>
<comment type="caution">
    <text evidence="10">The sequence shown here is derived from an EMBL/GenBank/DDBJ whole genome shotgun (WGS) entry which is preliminary data.</text>
</comment>
<dbReference type="EC" id="2.7.11.1" evidence="1"/>